<dbReference type="PANTHER" id="PTHR23421">
    <property type="entry name" value="BETA-GALACTOSIDASE RELATED"/>
    <property type="match status" value="1"/>
</dbReference>
<dbReference type="InterPro" id="IPR017853">
    <property type="entry name" value="GH"/>
</dbReference>
<dbReference type="Pfam" id="PF01301">
    <property type="entry name" value="Glyco_hydro_35"/>
    <property type="match status" value="1"/>
</dbReference>
<dbReference type="PRINTS" id="PR00742">
    <property type="entry name" value="GLHYDRLASE35"/>
</dbReference>
<dbReference type="Gene3D" id="2.60.120.260">
    <property type="entry name" value="Galactose-binding domain-like"/>
    <property type="match status" value="1"/>
</dbReference>
<accession>A0A0F9AG73</accession>
<evidence type="ECO:0000256" key="1">
    <source>
        <dbReference type="ARBA" id="ARBA00009809"/>
    </source>
</evidence>
<dbReference type="SUPFAM" id="SSF51445">
    <property type="entry name" value="(Trans)glycosidases"/>
    <property type="match status" value="1"/>
</dbReference>
<protein>
    <recommendedName>
        <fullName evidence="2">Glycoside hydrolase 35 catalytic domain-containing protein</fullName>
    </recommendedName>
</protein>
<name>A0A0F9AG73_9ZZZZ</name>
<evidence type="ECO:0000313" key="3">
    <source>
        <dbReference type="EMBL" id="KKK77499.1"/>
    </source>
</evidence>
<dbReference type="InterPro" id="IPR036188">
    <property type="entry name" value="FAD/NAD-bd_sf"/>
</dbReference>
<comment type="caution">
    <text evidence="3">The sequence shown here is derived from an EMBL/GenBank/DDBJ whole genome shotgun (WGS) entry which is preliminary data.</text>
</comment>
<sequence>IPIITCNFLVAPRIPETIECVNAWDDAIQKIKQLRAAQPDAPMLVTEFWAGWYDHWGGRHQVKGARESARRALEILGTGAQVNYYMWHGGTNFAFWGSRLSTHDWSYQTTSYDYDAPLAEGGGLTEKYYLTRLVNMMASHFGFALAQGRMDGPDVTVHSGTQVLSVSGPGGRMTVVTNNGQDDITTATVSLPTGELLEVPLEPLGAVAIPVGVRIGPETVLDYANIMPLGMFGENNLVLHGPAGWPARISVNGKEVQAEVPPPGEVAMLEHGGQRIVLLDSDLAMRAWEVDGTLLIGPSFVGETVDEVRLRTGTKELATVSPDGTLTRKKVKPQSARKPTAPRLGQITRLRVCDEPINSSLKWEKLDRPRDISAMGITRGYGWVRVQLDSPKAMKR</sequence>
<organism evidence="3">
    <name type="scientific">marine sediment metagenome</name>
    <dbReference type="NCBI Taxonomy" id="412755"/>
    <lineage>
        <taxon>unclassified sequences</taxon>
        <taxon>metagenomes</taxon>
        <taxon>ecological metagenomes</taxon>
    </lineage>
</organism>
<feature type="non-terminal residue" evidence="3">
    <location>
        <position position="396"/>
    </location>
</feature>
<gene>
    <name evidence="3" type="ORF">LCGC14_2853010</name>
</gene>
<reference evidence="3" key="1">
    <citation type="journal article" date="2015" name="Nature">
        <title>Complex archaea that bridge the gap between prokaryotes and eukaryotes.</title>
        <authorList>
            <person name="Spang A."/>
            <person name="Saw J.H."/>
            <person name="Jorgensen S.L."/>
            <person name="Zaremba-Niedzwiedzka K."/>
            <person name="Martijn J."/>
            <person name="Lind A.E."/>
            <person name="van Eijk R."/>
            <person name="Schleper C."/>
            <person name="Guy L."/>
            <person name="Ettema T.J."/>
        </authorList>
    </citation>
    <scope>NUCLEOTIDE SEQUENCE</scope>
</reference>
<dbReference type="InterPro" id="IPR001944">
    <property type="entry name" value="Glycoside_Hdrlase_35"/>
</dbReference>
<dbReference type="InterPro" id="IPR031330">
    <property type="entry name" value="Gly_Hdrlase_35_cat"/>
</dbReference>
<feature type="non-terminal residue" evidence="3">
    <location>
        <position position="1"/>
    </location>
</feature>
<proteinExistence type="inferred from homology"/>
<dbReference type="GO" id="GO:0005975">
    <property type="term" value="P:carbohydrate metabolic process"/>
    <property type="evidence" value="ECO:0007669"/>
    <property type="project" value="InterPro"/>
</dbReference>
<dbReference type="SUPFAM" id="SSF51905">
    <property type="entry name" value="FAD/NAD(P)-binding domain"/>
    <property type="match status" value="1"/>
</dbReference>
<comment type="similarity">
    <text evidence="1">Belongs to the glycosyl hydrolase 35 family.</text>
</comment>
<dbReference type="GO" id="GO:0004553">
    <property type="term" value="F:hydrolase activity, hydrolyzing O-glycosyl compounds"/>
    <property type="evidence" value="ECO:0007669"/>
    <property type="project" value="InterPro"/>
</dbReference>
<dbReference type="Gene3D" id="3.20.20.80">
    <property type="entry name" value="Glycosidases"/>
    <property type="match status" value="1"/>
</dbReference>
<evidence type="ECO:0000259" key="2">
    <source>
        <dbReference type="Pfam" id="PF01301"/>
    </source>
</evidence>
<feature type="domain" description="Glycoside hydrolase 35 catalytic" evidence="2">
    <location>
        <begin position="19"/>
        <end position="134"/>
    </location>
</feature>
<dbReference type="AlphaFoldDB" id="A0A0F9AG73"/>
<dbReference type="EMBL" id="LAZR01054928">
    <property type="protein sequence ID" value="KKK77499.1"/>
    <property type="molecule type" value="Genomic_DNA"/>
</dbReference>